<proteinExistence type="predicted"/>
<gene>
    <name evidence="2" type="ORF">QF034_007377</name>
</gene>
<dbReference type="Proteomes" id="UP001232755">
    <property type="component" value="Unassembled WGS sequence"/>
</dbReference>
<sequence length="66" mass="6528">METIIVQLPGAAQCGGDEPGRPDLIHLGPGDIADFGRGTPGAAGVPIVLPDPGVSRRAGQLEAAGD</sequence>
<accession>A0ABU0R0M0</accession>
<evidence type="ECO:0000256" key="1">
    <source>
        <dbReference type="SAM" id="MobiDB-lite"/>
    </source>
</evidence>
<organism evidence="2 3">
    <name type="scientific">Streptomyces africanus</name>
    <dbReference type="NCBI Taxonomy" id="231024"/>
    <lineage>
        <taxon>Bacteria</taxon>
        <taxon>Bacillati</taxon>
        <taxon>Actinomycetota</taxon>
        <taxon>Actinomycetes</taxon>
        <taxon>Kitasatosporales</taxon>
        <taxon>Streptomycetaceae</taxon>
        <taxon>Streptomyces</taxon>
    </lineage>
</organism>
<evidence type="ECO:0000313" key="3">
    <source>
        <dbReference type="Proteomes" id="UP001232755"/>
    </source>
</evidence>
<protein>
    <submittedName>
        <fullName evidence="2">Uncharacterized protein</fullName>
    </submittedName>
</protein>
<comment type="caution">
    <text evidence="2">The sequence shown here is derived from an EMBL/GenBank/DDBJ whole genome shotgun (WGS) entry which is preliminary data.</text>
</comment>
<keyword evidence="3" id="KW-1185">Reference proteome</keyword>
<evidence type="ECO:0000313" key="2">
    <source>
        <dbReference type="EMBL" id="MDQ0753146.1"/>
    </source>
</evidence>
<reference evidence="2 3" key="1">
    <citation type="submission" date="2023-07" db="EMBL/GenBank/DDBJ databases">
        <title>Comparative genomics of wheat-associated soil bacteria to identify genetic determinants of phenazine resistance.</title>
        <authorList>
            <person name="Mouncey N."/>
        </authorList>
    </citation>
    <scope>NUCLEOTIDE SEQUENCE [LARGE SCALE GENOMIC DNA]</scope>
    <source>
        <strain evidence="2 3">B3I12</strain>
    </source>
</reference>
<feature type="region of interest" description="Disordered" evidence="1">
    <location>
        <begin position="43"/>
        <end position="66"/>
    </location>
</feature>
<dbReference type="EMBL" id="JAUSYP010000001">
    <property type="protein sequence ID" value="MDQ0753146.1"/>
    <property type="molecule type" value="Genomic_DNA"/>
</dbReference>
<name>A0ABU0R0M0_9ACTN</name>